<dbReference type="OrthoDB" id="10644798at2759"/>
<feature type="compositionally biased region" description="Low complexity" evidence="1">
    <location>
        <begin position="30"/>
        <end position="44"/>
    </location>
</feature>
<dbReference type="AlphaFoldDB" id="I0YZR5"/>
<name>I0YZR5_COCSC</name>
<evidence type="ECO:0000313" key="3">
    <source>
        <dbReference type="Proteomes" id="UP000007264"/>
    </source>
</evidence>
<gene>
    <name evidence="2" type="ORF">COCSUDRAFT_41244</name>
</gene>
<organism evidence="2 3">
    <name type="scientific">Coccomyxa subellipsoidea (strain C-169)</name>
    <name type="common">Green microalga</name>
    <dbReference type="NCBI Taxonomy" id="574566"/>
    <lineage>
        <taxon>Eukaryota</taxon>
        <taxon>Viridiplantae</taxon>
        <taxon>Chlorophyta</taxon>
        <taxon>core chlorophytes</taxon>
        <taxon>Trebouxiophyceae</taxon>
        <taxon>Trebouxiophyceae incertae sedis</taxon>
        <taxon>Coccomyxaceae</taxon>
        <taxon>Coccomyxa</taxon>
        <taxon>Coccomyxa subellipsoidea</taxon>
    </lineage>
</organism>
<accession>I0YZR5</accession>
<dbReference type="EMBL" id="AGSI01000006">
    <property type="protein sequence ID" value="EIE23884.1"/>
    <property type="molecule type" value="Genomic_DNA"/>
</dbReference>
<comment type="caution">
    <text evidence="2">The sequence shown here is derived from an EMBL/GenBank/DDBJ whole genome shotgun (WGS) entry which is preliminary data.</text>
</comment>
<evidence type="ECO:0000313" key="2">
    <source>
        <dbReference type="EMBL" id="EIE23884.1"/>
    </source>
</evidence>
<feature type="compositionally biased region" description="Gly residues" evidence="1">
    <location>
        <begin position="1"/>
        <end position="17"/>
    </location>
</feature>
<reference evidence="2 3" key="1">
    <citation type="journal article" date="2012" name="Genome Biol.">
        <title>The genome of the polar eukaryotic microalga coccomyxa subellipsoidea reveals traits of cold adaptation.</title>
        <authorList>
            <person name="Blanc G."/>
            <person name="Agarkova I."/>
            <person name="Grimwood J."/>
            <person name="Kuo A."/>
            <person name="Brueggeman A."/>
            <person name="Dunigan D."/>
            <person name="Gurnon J."/>
            <person name="Ladunga I."/>
            <person name="Lindquist E."/>
            <person name="Lucas S."/>
            <person name="Pangilinan J."/>
            <person name="Proschold T."/>
            <person name="Salamov A."/>
            <person name="Schmutz J."/>
            <person name="Weeks D."/>
            <person name="Yamada T."/>
            <person name="Claverie J.M."/>
            <person name="Grigoriev I."/>
            <person name="Van Etten J."/>
            <person name="Lomsadze A."/>
            <person name="Borodovsky M."/>
        </authorList>
    </citation>
    <scope>NUCLEOTIDE SEQUENCE [LARGE SCALE GENOMIC DNA]</scope>
    <source>
        <strain evidence="2 3">C-169</strain>
    </source>
</reference>
<dbReference type="RefSeq" id="XP_005648428.1">
    <property type="nucleotide sequence ID" value="XM_005648371.1"/>
</dbReference>
<feature type="region of interest" description="Disordered" evidence="1">
    <location>
        <begin position="94"/>
        <end position="121"/>
    </location>
</feature>
<keyword evidence="3" id="KW-1185">Reference proteome</keyword>
<sequence length="157" mass="14769">MAYSGTGVGNTGTGTGSGIAANVKSHIPGTAEHSATHPTSHAHTGGAGGIGQQVKEHIPGTTENKVAHSGYATGGHHTGAGAGTGGGIGAAIGAAGHHGHGTHTGTGAAGMTKGSTVDTGAETLGDKVKKIIPGTTENKIHKSNKAGAGGVGGNAAY</sequence>
<dbReference type="KEGG" id="csl:COCSUDRAFT_41244"/>
<feature type="region of interest" description="Disordered" evidence="1">
    <location>
        <begin position="1"/>
        <end position="54"/>
    </location>
</feature>
<evidence type="ECO:0000256" key="1">
    <source>
        <dbReference type="SAM" id="MobiDB-lite"/>
    </source>
</evidence>
<dbReference type="GeneID" id="17042367"/>
<dbReference type="Proteomes" id="UP000007264">
    <property type="component" value="Unassembled WGS sequence"/>
</dbReference>
<proteinExistence type="predicted"/>
<protein>
    <submittedName>
        <fullName evidence="2">Uncharacterized protein</fullName>
    </submittedName>
</protein>